<feature type="region of interest" description="Disordered" evidence="1">
    <location>
        <begin position="51"/>
        <end position="79"/>
    </location>
</feature>
<evidence type="ECO:0000313" key="2">
    <source>
        <dbReference type="EMBL" id="OUC91550.1"/>
    </source>
</evidence>
<protein>
    <submittedName>
        <fullName evidence="2">Uncharacterized protein</fullName>
    </submittedName>
</protein>
<accession>A0A243RAB5</accession>
<reference evidence="2 3" key="1">
    <citation type="submission" date="2017-05" db="EMBL/GenBank/DDBJ databases">
        <title>Biotechnological potential of actinobacteria isolated from South African environments.</title>
        <authorList>
            <person name="Le Roes-Hill M."/>
            <person name="Prins A."/>
            <person name="Durrell K.A."/>
        </authorList>
    </citation>
    <scope>NUCLEOTIDE SEQUENCE [LARGE SCALE GENOMIC DNA]</scope>
    <source>
        <strain evidence="2">M26</strain>
    </source>
</reference>
<organism evidence="2 3">
    <name type="scientific">Streptosporangium minutum</name>
    <dbReference type="NCBI Taxonomy" id="569862"/>
    <lineage>
        <taxon>Bacteria</taxon>
        <taxon>Bacillati</taxon>
        <taxon>Actinomycetota</taxon>
        <taxon>Actinomycetes</taxon>
        <taxon>Streptosporangiales</taxon>
        <taxon>Streptosporangiaceae</taxon>
        <taxon>Streptosporangium</taxon>
    </lineage>
</organism>
<dbReference type="EMBL" id="NGFP01000212">
    <property type="protein sequence ID" value="OUC91550.1"/>
    <property type="molecule type" value="Genomic_DNA"/>
</dbReference>
<feature type="compositionally biased region" description="Basic residues" evidence="1">
    <location>
        <begin position="62"/>
        <end position="72"/>
    </location>
</feature>
<proteinExistence type="predicted"/>
<dbReference type="Proteomes" id="UP000194761">
    <property type="component" value="Unassembled WGS sequence"/>
</dbReference>
<dbReference type="AlphaFoldDB" id="A0A243RAB5"/>
<gene>
    <name evidence="2" type="ORF">CA984_33320</name>
</gene>
<keyword evidence="3" id="KW-1185">Reference proteome</keyword>
<evidence type="ECO:0000256" key="1">
    <source>
        <dbReference type="SAM" id="MobiDB-lite"/>
    </source>
</evidence>
<sequence>MLCQENTVFRSITGVTGVVLIALSAAVACGAGDQRACAASGGTAIAAPYQATAPKDPQAPRAVKKSPKPGKKFKIDDCG</sequence>
<evidence type="ECO:0000313" key="3">
    <source>
        <dbReference type="Proteomes" id="UP000194761"/>
    </source>
</evidence>
<name>A0A243RAB5_9ACTN</name>
<comment type="caution">
    <text evidence="2">The sequence shown here is derived from an EMBL/GenBank/DDBJ whole genome shotgun (WGS) entry which is preliminary data.</text>
</comment>